<keyword evidence="2" id="KW-0805">Transcription regulation</keyword>
<protein>
    <submittedName>
        <fullName evidence="6">HTH-type transcriptional activator CmpR</fullName>
    </submittedName>
</protein>
<evidence type="ECO:0000259" key="5">
    <source>
        <dbReference type="PROSITE" id="PS50931"/>
    </source>
</evidence>
<feature type="domain" description="HTH lysR-type" evidence="5">
    <location>
        <begin position="1"/>
        <end position="58"/>
    </location>
</feature>
<dbReference type="PANTHER" id="PTHR30126">
    <property type="entry name" value="HTH-TYPE TRANSCRIPTIONAL REGULATOR"/>
    <property type="match status" value="1"/>
</dbReference>
<gene>
    <name evidence="6" type="primary">cmpR_8</name>
    <name evidence="6" type="ORF">SDC9_49739</name>
</gene>
<dbReference type="InterPro" id="IPR005119">
    <property type="entry name" value="LysR_subst-bd"/>
</dbReference>
<evidence type="ECO:0000256" key="3">
    <source>
        <dbReference type="ARBA" id="ARBA00023125"/>
    </source>
</evidence>
<evidence type="ECO:0000256" key="1">
    <source>
        <dbReference type="ARBA" id="ARBA00009437"/>
    </source>
</evidence>
<dbReference type="Gene3D" id="1.10.10.10">
    <property type="entry name" value="Winged helix-like DNA-binding domain superfamily/Winged helix DNA-binding domain"/>
    <property type="match status" value="1"/>
</dbReference>
<evidence type="ECO:0000256" key="4">
    <source>
        <dbReference type="ARBA" id="ARBA00023163"/>
    </source>
</evidence>
<accession>A0A644WI79</accession>
<keyword evidence="4" id="KW-0804">Transcription</keyword>
<dbReference type="CDD" id="cd05466">
    <property type="entry name" value="PBP2_LTTR_substrate"/>
    <property type="match status" value="1"/>
</dbReference>
<dbReference type="GO" id="GO:0003700">
    <property type="term" value="F:DNA-binding transcription factor activity"/>
    <property type="evidence" value="ECO:0007669"/>
    <property type="project" value="InterPro"/>
</dbReference>
<proteinExistence type="inferred from homology"/>
<dbReference type="Pfam" id="PF00126">
    <property type="entry name" value="HTH_1"/>
    <property type="match status" value="1"/>
</dbReference>
<keyword evidence="3" id="KW-0238">DNA-binding</keyword>
<dbReference type="SUPFAM" id="SSF53850">
    <property type="entry name" value="Periplasmic binding protein-like II"/>
    <property type="match status" value="1"/>
</dbReference>
<dbReference type="PRINTS" id="PR00039">
    <property type="entry name" value="HTHLYSR"/>
</dbReference>
<reference evidence="6" key="1">
    <citation type="submission" date="2019-08" db="EMBL/GenBank/DDBJ databases">
        <authorList>
            <person name="Kucharzyk K."/>
            <person name="Murdoch R.W."/>
            <person name="Higgins S."/>
            <person name="Loffler F."/>
        </authorList>
    </citation>
    <scope>NUCLEOTIDE SEQUENCE</scope>
</reference>
<dbReference type="EMBL" id="VSSQ01000956">
    <property type="protein sequence ID" value="MPM03472.1"/>
    <property type="molecule type" value="Genomic_DNA"/>
</dbReference>
<dbReference type="GO" id="GO:0000976">
    <property type="term" value="F:transcription cis-regulatory region binding"/>
    <property type="evidence" value="ECO:0007669"/>
    <property type="project" value="TreeGrafter"/>
</dbReference>
<dbReference type="AlphaFoldDB" id="A0A644WI79"/>
<sequence length="302" mass="33258">MNLHQLRIFCAVVEEGSFRQAAGKLFLSQPSVSQHVASLEKDHSIRLFERKGRTISLTPEGRALYVLATDLLRQADEIPARFRDLQALRSGRLAAGVSPFAGYYILPPALADFRAAFPSVSVSVSSGNTTEILSDLRNGEVELVILGRNFPSSREPDLTYRILGEDPLVLVAAPAHPWARRGQASPAETSGETLIRFAGDCPLGTYVDEFLLRNRIRFGGQVETDEIEMAKHLALRGVGVAITSSISVRKELASGELAPVVLDGMEELSWEIQCVYSSTRGLSYAGWEMVKRLEEQCRSLLR</sequence>
<dbReference type="SUPFAM" id="SSF46785">
    <property type="entry name" value="Winged helix' DNA-binding domain"/>
    <property type="match status" value="1"/>
</dbReference>
<dbReference type="InterPro" id="IPR036388">
    <property type="entry name" value="WH-like_DNA-bd_sf"/>
</dbReference>
<dbReference type="InterPro" id="IPR000847">
    <property type="entry name" value="LysR_HTH_N"/>
</dbReference>
<evidence type="ECO:0000313" key="6">
    <source>
        <dbReference type="EMBL" id="MPM03472.1"/>
    </source>
</evidence>
<dbReference type="Pfam" id="PF03466">
    <property type="entry name" value="LysR_substrate"/>
    <property type="match status" value="1"/>
</dbReference>
<comment type="caution">
    <text evidence="6">The sequence shown here is derived from an EMBL/GenBank/DDBJ whole genome shotgun (WGS) entry which is preliminary data.</text>
</comment>
<organism evidence="6">
    <name type="scientific">bioreactor metagenome</name>
    <dbReference type="NCBI Taxonomy" id="1076179"/>
    <lineage>
        <taxon>unclassified sequences</taxon>
        <taxon>metagenomes</taxon>
        <taxon>ecological metagenomes</taxon>
    </lineage>
</organism>
<dbReference type="Gene3D" id="3.40.190.10">
    <property type="entry name" value="Periplasmic binding protein-like II"/>
    <property type="match status" value="2"/>
</dbReference>
<dbReference type="FunFam" id="1.10.10.10:FF:000001">
    <property type="entry name" value="LysR family transcriptional regulator"/>
    <property type="match status" value="1"/>
</dbReference>
<dbReference type="PANTHER" id="PTHR30126:SF39">
    <property type="entry name" value="HTH-TYPE TRANSCRIPTIONAL REGULATOR CYSL"/>
    <property type="match status" value="1"/>
</dbReference>
<comment type="similarity">
    <text evidence="1">Belongs to the LysR transcriptional regulatory family.</text>
</comment>
<name>A0A644WI79_9ZZZZ</name>
<dbReference type="PROSITE" id="PS50931">
    <property type="entry name" value="HTH_LYSR"/>
    <property type="match status" value="1"/>
</dbReference>
<evidence type="ECO:0000256" key="2">
    <source>
        <dbReference type="ARBA" id="ARBA00023015"/>
    </source>
</evidence>
<dbReference type="InterPro" id="IPR036390">
    <property type="entry name" value="WH_DNA-bd_sf"/>
</dbReference>